<evidence type="ECO:0000259" key="1">
    <source>
        <dbReference type="Pfam" id="PF13699"/>
    </source>
</evidence>
<name>A0AAE9Y444_9ACTN</name>
<dbReference type="Proteomes" id="UP001216390">
    <property type="component" value="Chromosome"/>
</dbReference>
<feature type="domain" description="eCIS core" evidence="1">
    <location>
        <begin position="20"/>
        <end position="55"/>
    </location>
</feature>
<dbReference type="AlphaFoldDB" id="A0AAE9Y444"/>
<protein>
    <submittedName>
        <fullName evidence="2">DUF4157 domain-containing protein</fullName>
    </submittedName>
</protein>
<dbReference type="InterPro" id="IPR025295">
    <property type="entry name" value="eCIS_core_dom"/>
</dbReference>
<gene>
    <name evidence="2" type="ORF">PO878_14060</name>
</gene>
<evidence type="ECO:0000313" key="3">
    <source>
        <dbReference type="Proteomes" id="UP001216390"/>
    </source>
</evidence>
<dbReference type="RefSeq" id="WP_272735152.1">
    <property type="nucleotide sequence ID" value="NZ_CP116942.1"/>
</dbReference>
<proteinExistence type="predicted"/>
<organism evidence="2 3">
    <name type="scientific">Iamia majanohamensis</name>
    <dbReference type="NCBI Taxonomy" id="467976"/>
    <lineage>
        <taxon>Bacteria</taxon>
        <taxon>Bacillati</taxon>
        <taxon>Actinomycetota</taxon>
        <taxon>Acidimicrobiia</taxon>
        <taxon>Acidimicrobiales</taxon>
        <taxon>Iamiaceae</taxon>
        <taxon>Iamia</taxon>
    </lineage>
</organism>
<accession>A0AAE9Y444</accession>
<dbReference type="KEGG" id="ima:PO878_14060"/>
<evidence type="ECO:0000313" key="2">
    <source>
        <dbReference type="EMBL" id="WCO65625.1"/>
    </source>
</evidence>
<dbReference type="EMBL" id="CP116942">
    <property type="protein sequence ID" value="WCO65625.1"/>
    <property type="molecule type" value="Genomic_DNA"/>
</dbReference>
<keyword evidence="3" id="KW-1185">Reference proteome</keyword>
<reference evidence="2" key="1">
    <citation type="submission" date="2023-01" db="EMBL/GenBank/DDBJ databases">
        <title>The diversity of Class Acidimicrobiia in South China Sea sediment environments and the proposal of Iamia marina sp. nov., a novel species of the genus Iamia.</title>
        <authorList>
            <person name="He Y."/>
            <person name="Tian X."/>
        </authorList>
    </citation>
    <scope>NUCLEOTIDE SEQUENCE</scope>
    <source>
        <strain evidence="2">DSM 19957</strain>
    </source>
</reference>
<dbReference type="Pfam" id="PF13699">
    <property type="entry name" value="eCIS_core"/>
    <property type="match status" value="1"/>
</dbReference>
<sequence length="108" mass="12311">MELRRRGDHWLWVGGPVPPGADAITLGRLVAVRARSAGSAHLLAHEAEHVRQYRERGVLRFLRAYLADYLVLRLGGWPHPAAYRRLGLEVEAEWRARRPDLPPVPLRP</sequence>